<evidence type="ECO:0000256" key="5">
    <source>
        <dbReference type="ARBA" id="ARBA00022729"/>
    </source>
</evidence>
<keyword evidence="12" id="KW-1185">Reference proteome</keyword>
<dbReference type="PIRSF" id="PIRSF019663">
    <property type="entry name" value="Legumain"/>
    <property type="match status" value="1"/>
</dbReference>
<evidence type="ECO:0000256" key="4">
    <source>
        <dbReference type="ARBA" id="ARBA00022670"/>
    </source>
</evidence>
<dbReference type="CDD" id="cd21115">
    <property type="entry name" value="legumain_C"/>
    <property type="match status" value="1"/>
</dbReference>
<dbReference type="InterPro" id="IPR046427">
    <property type="entry name" value="Legumain_prodom_sf"/>
</dbReference>
<feature type="active site" evidence="8">
    <location>
        <position position="148"/>
    </location>
</feature>
<evidence type="ECO:0000256" key="3">
    <source>
        <dbReference type="ARBA" id="ARBA00012628"/>
    </source>
</evidence>
<evidence type="ECO:0000256" key="9">
    <source>
        <dbReference type="SAM" id="SignalP"/>
    </source>
</evidence>
<reference evidence="11 12" key="1">
    <citation type="submission" date="2024-05" db="EMBL/GenBank/DDBJ databases">
        <authorList>
            <person name="Wallberg A."/>
        </authorList>
    </citation>
    <scope>NUCLEOTIDE SEQUENCE [LARGE SCALE GENOMIC DNA]</scope>
</reference>
<keyword evidence="5 9" id="KW-0732">Signal</keyword>
<dbReference type="Pfam" id="PF01650">
    <property type="entry name" value="Peptidase_C13"/>
    <property type="match status" value="1"/>
</dbReference>
<dbReference type="GO" id="GO:0005773">
    <property type="term" value="C:vacuole"/>
    <property type="evidence" value="ECO:0007669"/>
    <property type="project" value="GOC"/>
</dbReference>
<evidence type="ECO:0000256" key="2">
    <source>
        <dbReference type="ARBA" id="ARBA00009941"/>
    </source>
</evidence>
<proteinExistence type="inferred from homology"/>
<evidence type="ECO:0000256" key="8">
    <source>
        <dbReference type="PIRSR" id="PIRSR019663-1"/>
    </source>
</evidence>
<dbReference type="Gene3D" id="1.10.132.130">
    <property type="match status" value="1"/>
</dbReference>
<organism evidence="11 12">
    <name type="scientific">Meganyctiphanes norvegica</name>
    <name type="common">Northern krill</name>
    <name type="synonym">Thysanopoda norvegica</name>
    <dbReference type="NCBI Taxonomy" id="48144"/>
    <lineage>
        <taxon>Eukaryota</taxon>
        <taxon>Metazoa</taxon>
        <taxon>Ecdysozoa</taxon>
        <taxon>Arthropoda</taxon>
        <taxon>Crustacea</taxon>
        <taxon>Multicrustacea</taxon>
        <taxon>Malacostraca</taxon>
        <taxon>Eumalacostraca</taxon>
        <taxon>Eucarida</taxon>
        <taxon>Euphausiacea</taxon>
        <taxon>Euphausiidae</taxon>
        <taxon>Meganyctiphanes</taxon>
    </lineage>
</organism>
<dbReference type="EMBL" id="CAXKWB010033554">
    <property type="protein sequence ID" value="CAL4143192.1"/>
    <property type="molecule type" value="Genomic_DNA"/>
</dbReference>
<name>A0AAV2RYN7_MEGNR</name>
<dbReference type="EC" id="3.4.22.34" evidence="3"/>
<dbReference type="GO" id="GO:0051603">
    <property type="term" value="P:proteolysis involved in protein catabolic process"/>
    <property type="evidence" value="ECO:0007669"/>
    <property type="project" value="TreeGrafter"/>
</dbReference>
<dbReference type="Gene3D" id="3.40.50.1460">
    <property type="match status" value="1"/>
</dbReference>
<protein>
    <recommendedName>
        <fullName evidence="3">legumain</fullName>
        <ecNumber evidence="3">3.4.22.34</ecNumber>
    </recommendedName>
</protein>
<dbReference type="Proteomes" id="UP001497623">
    <property type="component" value="Unassembled WGS sequence"/>
</dbReference>
<evidence type="ECO:0000256" key="6">
    <source>
        <dbReference type="ARBA" id="ARBA00022801"/>
    </source>
</evidence>
<dbReference type="FunFam" id="3.40.50.1460:FF:000006">
    <property type="entry name" value="Legumain"/>
    <property type="match status" value="1"/>
</dbReference>
<keyword evidence="7" id="KW-0788">Thiol protease</keyword>
<evidence type="ECO:0000259" key="10">
    <source>
        <dbReference type="Pfam" id="PF20985"/>
    </source>
</evidence>
<evidence type="ECO:0000256" key="1">
    <source>
        <dbReference type="ARBA" id="ARBA00000810"/>
    </source>
</evidence>
<evidence type="ECO:0000313" key="12">
    <source>
        <dbReference type="Proteomes" id="UP001497623"/>
    </source>
</evidence>
<comment type="catalytic activity">
    <reaction evidence="1">
        <text>Hydrolysis of proteins and small molecule substrates at -Asn-|-Xaa- bonds.</text>
        <dbReference type="EC" id="3.4.22.34"/>
    </reaction>
</comment>
<dbReference type="InterPro" id="IPR048501">
    <property type="entry name" value="Legum_prodom"/>
</dbReference>
<feature type="non-terminal residue" evidence="11">
    <location>
        <position position="460"/>
    </location>
</feature>
<dbReference type="Pfam" id="PF20985">
    <property type="entry name" value="Legum_prodom"/>
    <property type="match status" value="1"/>
</dbReference>
<dbReference type="PANTHER" id="PTHR12000:SF42">
    <property type="entry name" value="LEGUMAIN"/>
    <property type="match status" value="1"/>
</dbReference>
<keyword evidence="6" id="KW-0378">Hydrolase</keyword>
<dbReference type="InterPro" id="IPR001096">
    <property type="entry name" value="Peptidase_C13"/>
</dbReference>
<dbReference type="GO" id="GO:0006624">
    <property type="term" value="P:vacuolar protein processing"/>
    <property type="evidence" value="ECO:0007669"/>
    <property type="project" value="TreeGrafter"/>
</dbReference>
<evidence type="ECO:0000256" key="7">
    <source>
        <dbReference type="ARBA" id="ARBA00022807"/>
    </source>
</evidence>
<comment type="similarity">
    <text evidence="2">Belongs to the peptidase C13 family.</text>
</comment>
<dbReference type="GO" id="GO:0004197">
    <property type="term" value="F:cysteine-type endopeptidase activity"/>
    <property type="evidence" value="ECO:0007669"/>
    <property type="project" value="UniProtKB-EC"/>
</dbReference>
<sequence>MRMKCLVLLAALSCATQGRVLDVEGEGELWAVLVAGSDSWFNYRHQADVCHAYQILHAHGVPDDHIIVMMTDDIANNKLNPTPGKIINRPNGTDVYHGVPKDYVGKAVTPQNFLKIITGNATGLDKVGSGKVLKSGPNDRVFINLVDHGAPGIFGFPPQPHTPGHYPPLPVLKASAFMDAIKDMHKNNMYKDMVIYLESCESGSMFSKILPKDINVYAVSAANATQPSYACYMDKTRKTFLGDVFSVKWMEDTDREDVSKEDLKEQFKIVKKAVTKSEVTEWGTRKIGKQKVGMYVGEKNVTLEDSWGPFPPFPPYNDPCLNSSVASPDVPVAILEAHVDEAMAANDEDQAQHWKEEITKMNKNRLFVADVMKNLVLEVTGDAQVAAQIIQDEPHEISDWPCYEGAMETFNNKCFDLGENPYALSHLQTLVNLCEHGYSSDAVNTAAEKVCTFPPIMGIH</sequence>
<comment type="caution">
    <text evidence="11">The sequence shown here is derived from an EMBL/GenBank/DDBJ whole genome shotgun (WGS) entry which is preliminary data.</text>
</comment>
<dbReference type="PRINTS" id="PR00776">
    <property type="entry name" value="HEMOGLOBNASE"/>
</dbReference>
<feature type="signal peptide" evidence="9">
    <location>
        <begin position="1"/>
        <end position="18"/>
    </location>
</feature>
<gene>
    <name evidence="11" type="ORF">MNOR_LOCUS29254</name>
</gene>
<dbReference type="AlphaFoldDB" id="A0AAV2RYN7"/>
<evidence type="ECO:0000313" key="11">
    <source>
        <dbReference type="EMBL" id="CAL4143192.1"/>
    </source>
</evidence>
<keyword evidence="4" id="KW-0645">Protease</keyword>
<dbReference type="PANTHER" id="PTHR12000">
    <property type="entry name" value="HEMOGLOBINASE FAMILY MEMBER"/>
    <property type="match status" value="1"/>
</dbReference>
<feature type="active site" description="Nucleophile" evidence="8">
    <location>
        <position position="200"/>
    </location>
</feature>
<feature type="domain" description="Legumain prodomain" evidence="10">
    <location>
        <begin position="357"/>
        <end position="451"/>
    </location>
</feature>
<accession>A0AAV2RYN7</accession>
<feature type="chain" id="PRO_5043707793" description="legumain" evidence="9">
    <location>
        <begin position="19"/>
        <end position="460"/>
    </location>
</feature>